<organism evidence="4">
    <name type="scientific">Oryza meridionalis</name>
    <dbReference type="NCBI Taxonomy" id="40149"/>
    <lineage>
        <taxon>Eukaryota</taxon>
        <taxon>Viridiplantae</taxon>
        <taxon>Streptophyta</taxon>
        <taxon>Embryophyta</taxon>
        <taxon>Tracheophyta</taxon>
        <taxon>Spermatophyta</taxon>
        <taxon>Magnoliopsida</taxon>
        <taxon>Liliopsida</taxon>
        <taxon>Poales</taxon>
        <taxon>Poaceae</taxon>
        <taxon>BOP clade</taxon>
        <taxon>Oryzoideae</taxon>
        <taxon>Oryzeae</taxon>
        <taxon>Oryzinae</taxon>
        <taxon>Oryza</taxon>
    </lineage>
</organism>
<dbReference type="eggNOG" id="ENOG502R1GV">
    <property type="taxonomic scope" value="Eukaryota"/>
</dbReference>
<evidence type="ECO:0000313" key="5">
    <source>
        <dbReference type="Proteomes" id="UP000008021"/>
    </source>
</evidence>
<evidence type="ECO:0000259" key="3">
    <source>
        <dbReference type="Pfam" id="PF20235"/>
    </source>
</evidence>
<dbReference type="AlphaFoldDB" id="A0A0E0E0Z2"/>
<dbReference type="InterPro" id="IPR046527">
    <property type="entry name" value="PIR2-like_helical"/>
</dbReference>
<evidence type="ECO:0000313" key="4">
    <source>
        <dbReference type="EnsemblPlants" id="OMERI06G13750.6"/>
    </source>
</evidence>
<dbReference type="Pfam" id="PF20235">
    <property type="entry name" value="PIR2-like_helical"/>
    <property type="match status" value="2"/>
</dbReference>
<feature type="compositionally biased region" description="Basic residues" evidence="1">
    <location>
        <begin position="97"/>
        <end position="107"/>
    </location>
</feature>
<dbReference type="InterPro" id="IPR022059">
    <property type="entry name" value="DUF3615"/>
</dbReference>
<dbReference type="Proteomes" id="UP000008021">
    <property type="component" value="Chromosome 6"/>
</dbReference>
<proteinExistence type="predicted"/>
<keyword evidence="5" id="KW-1185">Reference proteome</keyword>
<dbReference type="PANTHER" id="PTHR33120">
    <property type="entry name" value="EXPRESSED PROTEIN-RELATED"/>
    <property type="match status" value="1"/>
</dbReference>
<dbReference type="Gramene" id="OMERI06G13750.6">
    <property type="protein sequence ID" value="OMERI06G13750.6"/>
    <property type="gene ID" value="OMERI06G13750"/>
</dbReference>
<reference evidence="4" key="1">
    <citation type="submission" date="2015-04" db="UniProtKB">
        <authorList>
            <consortium name="EnsemblPlants"/>
        </authorList>
    </citation>
    <scope>IDENTIFICATION</scope>
</reference>
<dbReference type="HOGENOM" id="CLU_011465_1_1_1"/>
<protein>
    <submittedName>
        <fullName evidence="4">Uncharacterized protein</fullName>
    </submittedName>
</protein>
<evidence type="ECO:0000259" key="2">
    <source>
        <dbReference type="Pfam" id="PF12274"/>
    </source>
</evidence>
<feature type="domain" description="DUF3615" evidence="2">
    <location>
        <begin position="547"/>
        <end position="668"/>
    </location>
</feature>
<evidence type="ECO:0000256" key="1">
    <source>
        <dbReference type="SAM" id="MobiDB-lite"/>
    </source>
</evidence>
<dbReference type="EnsemblPlants" id="OMERI06G13750.6">
    <property type="protein sequence ID" value="OMERI06G13750.6"/>
    <property type="gene ID" value="OMERI06G13750"/>
</dbReference>
<feature type="domain" description="PIR2-like helical" evidence="3">
    <location>
        <begin position="324"/>
        <end position="432"/>
    </location>
</feature>
<reference evidence="4" key="2">
    <citation type="submission" date="2018-05" db="EMBL/GenBank/DDBJ databases">
        <title>OmerRS3 (Oryza meridionalis Reference Sequence Version 3).</title>
        <authorList>
            <person name="Zhang J."/>
            <person name="Kudrna D."/>
            <person name="Lee S."/>
            <person name="Talag J."/>
            <person name="Welchert J."/>
            <person name="Wing R.A."/>
        </authorList>
    </citation>
    <scope>NUCLEOTIDE SEQUENCE [LARGE SCALE GENOMIC DNA]</scope>
    <source>
        <strain evidence="4">cv. OR44</strain>
    </source>
</reference>
<sequence length="762" mass="85176">MSNPEEPSSTATKDRIVVLSELLVHIHGYYKAALDRLPVAEMPALIPRLLDSGVCFGLMDPVSNIIANTLSYLNSAAAAAAVVQRKEEDDDDDKRSAKAARKRRRKSSSSSPAAAAAEEEEEEAIMSEIAADASCIRCLPPRMGRRETSSERRRAVPIAQRSLEGLVTFLICYFRHLPVSEALHYLLLTKADLLAAVLLIEHTRGGTGSRLFPISSSPTTVAIALRCAAMSASHPDPPTFAARSLSLPSQILTIGGCCLSSPDAIKRLHELLHEHPLMKPPDNSNSPNLHRLTILRLNSYIKGSSSLDKFPLEFTETLRTLLLEKIHVFYLNAIARLPRDDLRERYHQGLLKAGHCFGPANDPVSNIILNTIWYETAFPPHEELELDMICTNSLVRIECRSLNGLLAFLRNLFPALSEHDAMIYLFRSGVSLEEVIFRAMLDHDISSSFEDAYKAAAEAAWHPHPDAQAEFAVSTNPMLLPLDKPSLAVSHTLTSSEVELISRYFSQKSYPAKSVPSVPELVPRADELVKRSQQNFMANQYFIRRKVKAALKRYATEKGTEYELHVICGTNFDVPENGRYGYFLNRKGYPYAHVNFLARPKGSQRYNAAPSLFFLECSNGEEDIGTLFSCCTELESPTDSGMISHLHQLNMSRRCFHCECKGNKIVHPAIGTYRGRETDFEEMSCGEQEIDNNGLIISEKMATEFVGLSCEDDSLYFDPSTDYDFALALNTLVREDEEAREELRRDIAECQRMKVSDMFCEP</sequence>
<feature type="domain" description="PIR2-like helical" evidence="3">
    <location>
        <begin position="25"/>
        <end position="201"/>
    </location>
</feature>
<feature type="region of interest" description="Disordered" evidence="1">
    <location>
        <begin position="84"/>
        <end position="120"/>
    </location>
</feature>
<dbReference type="PANTHER" id="PTHR33120:SF53">
    <property type="entry name" value="OS03G0697833 PROTEIN"/>
    <property type="match status" value="1"/>
</dbReference>
<name>A0A0E0E0Z2_9ORYZ</name>
<dbReference type="Pfam" id="PF12274">
    <property type="entry name" value="DUF3615"/>
    <property type="match status" value="1"/>
</dbReference>
<accession>A0A0E0E0Z2</accession>